<feature type="domain" description="HTH lacI-type" evidence="4">
    <location>
        <begin position="60"/>
        <end position="114"/>
    </location>
</feature>
<dbReference type="InterPro" id="IPR000843">
    <property type="entry name" value="HTH_LacI"/>
</dbReference>
<organism evidence="5 6">
    <name type="scientific">Saccharothrix mutabilis subsp. mutabilis</name>
    <dbReference type="NCBI Taxonomy" id="66855"/>
    <lineage>
        <taxon>Bacteria</taxon>
        <taxon>Bacillati</taxon>
        <taxon>Actinomycetota</taxon>
        <taxon>Actinomycetes</taxon>
        <taxon>Pseudonocardiales</taxon>
        <taxon>Pseudonocardiaceae</taxon>
        <taxon>Saccharothrix</taxon>
    </lineage>
</organism>
<dbReference type="PANTHER" id="PTHR30146:SF109">
    <property type="entry name" value="HTH-TYPE TRANSCRIPTIONAL REGULATOR GALS"/>
    <property type="match status" value="1"/>
</dbReference>
<dbReference type="InterPro" id="IPR001761">
    <property type="entry name" value="Peripla_BP/Lac1_sug-bd_dom"/>
</dbReference>
<dbReference type="SUPFAM" id="SSF47413">
    <property type="entry name" value="lambda repressor-like DNA-binding domains"/>
    <property type="match status" value="1"/>
</dbReference>
<dbReference type="PROSITE" id="PS00356">
    <property type="entry name" value="HTH_LACI_1"/>
    <property type="match status" value="1"/>
</dbReference>
<dbReference type="Gene3D" id="3.40.50.2300">
    <property type="match status" value="2"/>
</dbReference>
<comment type="caution">
    <text evidence="5">The sequence shown here is derived from an EMBL/GenBank/DDBJ whole genome shotgun (WGS) entry which is preliminary data.</text>
</comment>
<sequence>MGPRVGRYVVGVARRLGHGDREGLHGCAAYPANAHVGALPVGTLRALPEREKGCAVGAPVSIRDVATRARVSVGTVSNVLNRPDLVAPATRERVLGAINELGFVRNDAARQLRSGTPRAIGLVVLDVGNPFFTDVARGVEDTASDAGHAVILCNSDDSAQREARHVELLAEQRVHGVLITPVDTDAPVRRLRSRGLSVVLLDHPTDNPDLCSVAVDDRAGGRLALTHLITEGYRRIVMVNGPENLHQARQRWAGAAEAARVAGRELEEVRVPALNVAAGQRVARALLERDVRPDAVFCANDLVALGLLQVLVREGVRVPADMAVVGYDDIDFAAAAAVPLTSVRQPRELIGRTAASLVIEETMAPGEHTHRHVQFRPELVVRESSRRGRPT</sequence>
<keyword evidence="1" id="KW-0805">Transcription regulation</keyword>
<dbReference type="Gene3D" id="1.10.260.40">
    <property type="entry name" value="lambda repressor-like DNA-binding domains"/>
    <property type="match status" value="1"/>
</dbReference>
<evidence type="ECO:0000259" key="4">
    <source>
        <dbReference type="PROSITE" id="PS50932"/>
    </source>
</evidence>
<dbReference type="Pfam" id="PF00356">
    <property type="entry name" value="LacI"/>
    <property type="match status" value="1"/>
</dbReference>
<name>A0ABP3D6B7_9PSEU</name>
<proteinExistence type="predicted"/>
<dbReference type="EMBL" id="BAAABU010000003">
    <property type="protein sequence ID" value="GAA0223046.1"/>
    <property type="molecule type" value="Genomic_DNA"/>
</dbReference>
<keyword evidence="2 5" id="KW-0238">DNA-binding</keyword>
<evidence type="ECO:0000313" key="5">
    <source>
        <dbReference type="EMBL" id="GAA0223046.1"/>
    </source>
</evidence>
<accession>A0ABP3D6B7</accession>
<keyword evidence="3" id="KW-0804">Transcription</keyword>
<dbReference type="CDD" id="cd06293">
    <property type="entry name" value="PBP1_LacI-like"/>
    <property type="match status" value="1"/>
</dbReference>
<keyword evidence="6" id="KW-1185">Reference proteome</keyword>
<dbReference type="PROSITE" id="PS50932">
    <property type="entry name" value="HTH_LACI_2"/>
    <property type="match status" value="1"/>
</dbReference>
<evidence type="ECO:0000256" key="2">
    <source>
        <dbReference type="ARBA" id="ARBA00023125"/>
    </source>
</evidence>
<dbReference type="PANTHER" id="PTHR30146">
    <property type="entry name" value="LACI-RELATED TRANSCRIPTIONAL REPRESSOR"/>
    <property type="match status" value="1"/>
</dbReference>
<evidence type="ECO:0000256" key="3">
    <source>
        <dbReference type="ARBA" id="ARBA00023163"/>
    </source>
</evidence>
<evidence type="ECO:0000256" key="1">
    <source>
        <dbReference type="ARBA" id="ARBA00023015"/>
    </source>
</evidence>
<dbReference type="Pfam" id="PF00532">
    <property type="entry name" value="Peripla_BP_1"/>
    <property type="match status" value="1"/>
</dbReference>
<dbReference type="CDD" id="cd01392">
    <property type="entry name" value="HTH_LacI"/>
    <property type="match status" value="1"/>
</dbReference>
<dbReference type="InterPro" id="IPR028082">
    <property type="entry name" value="Peripla_BP_I"/>
</dbReference>
<dbReference type="SMART" id="SM00354">
    <property type="entry name" value="HTH_LACI"/>
    <property type="match status" value="1"/>
</dbReference>
<dbReference type="InterPro" id="IPR010982">
    <property type="entry name" value="Lambda_DNA-bd_dom_sf"/>
</dbReference>
<dbReference type="Proteomes" id="UP001500416">
    <property type="component" value="Unassembled WGS sequence"/>
</dbReference>
<protein>
    <submittedName>
        <fullName evidence="5">LacI family DNA-binding transcriptional regulator</fullName>
    </submittedName>
</protein>
<dbReference type="GO" id="GO:0003677">
    <property type="term" value="F:DNA binding"/>
    <property type="evidence" value="ECO:0007669"/>
    <property type="project" value="UniProtKB-KW"/>
</dbReference>
<gene>
    <name evidence="5" type="ORF">GCM10010492_21500</name>
</gene>
<evidence type="ECO:0000313" key="6">
    <source>
        <dbReference type="Proteomes" id="UP001500416"/>
    </source>
</evidence>
<reference evidence="6" key="1">
    <citation type="journal article" date="2019" name="Int. J. Syst. Evol. Microbiol.">
        <title>The Global Catalogue of Microorganisms (GCM) 10K type strain sequencing project: providing services to taxonomists for standard genome sequencing and annotation.</title>
        <authorList>
            <consortium name="The Broad Institute Genomics Platform"/>
            <consortium name="The Broad Institute Genome Sequencing Center for Infectious Disease"/>
            <person name="Wu L."/>
            <person name="Ma J."/>
        </authorList>
    </citation>
    <scope>NUCLEOTIDE SEQUENCE [LARGE SCALE GENOMIC DNA]</scope>
    <source>
        <strain evidence="6">JCM 3380</strain>
    </source>
</reference>
<dbReference type="SUPFAM" id="SSF53822">
    <property type="entry name" value="Periplasmic binding protein-like I"/>
    <property type="match status" value="1"/>
</dbReference>